<feature type="transmembrane region" description="Helical" evidence="9">
    <location>
        <begin position="142"/>
        <end position="162"/>
    </location>
</feature>
<keyword evidence="2" id="KW-0813">Transport</keyword>
<feature type="transmembrane region" description="Helical" evidence="9">
    <location>
        <begin position="62"/>
        <end position="85"/>
    </location>
</feature>
<feature type="transmembrane region" description="Helical" evidence="9">
    <location>
        <begin position="18"/>
        <end position="42"/>
    </location>
</feature>
<evidence type="ECO:0000256" key="9">
    <source>
        <dbReference type="SAM" id="Phobius"/>
    </source>
</evidence>
<dbReference type="PANTHER" id="PTHR11795:SF442">
    <property type="entry name" value="ABC TRANSPORTER ATP-BINDING PROTEIN"/>
    <property type="match status" value="1"/>
</dbReference>
<evidence type="ECO:0000256" key="8">
    <source>
        <dbReference type="ARBA" id="ARBA00037998"/>
    </source>
</evidence>
<reference evidence="10 11" key="1">
    <citation type="journal article" date="2017" name="Sci. Rep.">
        <title>Revealing the Saline Adaptation Strategies of the Halophilic Bacterium Halomonas beimenensis through High-throughput Omics and Transposon Mutagenesis Approaches.</title>
        <authorList>
            <person name="Chen Y.H."/>
            <person name="Lin S.S."/>
            <person name="Shyu Y.T."/>
        </authorList>
    </citation>
    <scope>NUCLEOTIDE SEQUENCE [LARGE SCALE GENOMIC DNA]</scope>
    <source>
        <strain evidence="10 11">NTU-111</strain>
    </source>
</reference>
<dbReference type="InterPro" id="IPR001851">
    <property type="entry name" value="ABC_transp_permease"/>
</dbReference>
<dbReference type="AlphaFoldDB" id="A0A291P6K6"/>
<keyword evidence="3" id="KW-1003">Cell membrane</keyword>
<comment type="subcellular location">
    <subcellularLocation>
        <location evidence="1">Cell inner membrane</location>
        <topology evidence="1">Multi-pass membrane protein</topology>
    </subcellularLocation>
</comment>
<dbReference type="GO" id="GO:0022857">
    <property type="term" value="F:transmembrane transporter activity"/>
    <property type="evidence" value="ECO:0007669"/>
    <property type="project" value="InterPro"/>
</dbReference>
<evidence type="ECO:0000256" key="4">
    <source>
        <dbReference type="ARBA" id="ARBA00022692"/>
    </source>
</evidence>
<dbReference type="EMBL" id="CP021435">
    <property type="protein sequence ID" value="ATJ82514.1"/>
    <property type="molecule type" value="Genomic_DNA"/>
</dbReference>
<feature type="transmembrane region" description="Helical" evidence="9">
    <location>
        <begin position="190"/>
        <end position="211"/>
    </location>
</feature>
<proteinExistence type="inferred from homology"/>
<evidence type="ECO:0000256" key="5">
    <source>
        <dbReference type="ARBA" id="ARBA00022970"/>
    </source>
</evidence>
<dbReference type="CDD" id="cd06582">
    <property type="entry name" value="TM_PBP1_LivH_like"/>
    <property type="match status" value="1"/>
</dbReference>
<keyword evidence="6 9" id="KW-1133">Transmembrane helix</keyword>
<evidence type="ECO:0000256" key="2">
    <source>
        <dbReference type="ARBA" id="ARBA00022448"/>
    </source>
</evidence>
<keyword evidence="5" id="KW-0029">Amino-acid transport</keyword>
<feature type="transmembrane region" description="Helical" evidence="9">
    <location>
        <begin position="256"/>
        <end position="279"/>
    </location>
</feature>
<protein>
    <submittedName>
        <fullName evidence="10">Benzoate transport, inner-membrane translocator</fullName>
    </submittedName>
</protein>
<dbReference type="PANTHER" id="PTHR11795">
    <property type="entry name" value="BRANCHED-CHAIN AMINO ACID TRANSPORT SYSTEM PERMEASE PROTEIN LIVH"/>
    <property type="match status" value="1"/>
</dbReference>
<evidence type="ECO:0000313" key="11">
    <source>
        <dbReference type="Proteomes" id="UP000219993"/>
    </source>
</evidence>
<gene>
    <name evidence="10" type="ORF">BEI_1527</name>
</gene>
<evidence type="ECO:0000256" key="1">
    <source>
        <dbReference type="ARBA" id="ARBA00004429"/>
    </source>
</evidence>
<evidence type="ECO:0000256" key="3">
    <source>
        <dbReference type="ARBA" id="ARBA00022475"/>
    </source>
</evidence>
<dbReference type="GO" id="GO:0005886">
    <property type="term" value="C:plasma membrane"/>
    <property type="evidence" value="ECO:0007669"/>
    <property type="project" value="UniProtKB-SubCell"/>
</dbReference>
<dbReference type="GO" id="GO:0006865">
    <property type="term" value="P:amino acid transport"/>
    <property type="evidence" value="ECO:0007669"/>
    <property type="project" value="UniProtKB-KW"/>
</dbReference>
<name>A0A291P6K6_9GAMM</name>
<dbReference type="InterPro" id="IPR052157">
    <property type="entry name" value="BCAA_transport_permease"/>
</dbReference>
<accession>A0A291P6K6</accession>
<comment type="similarity">
    <text evidence="8">Belongs to the binding-protein-dependent transport system permease family. LivHM subfamily.</text>
</comment>
<dbReference type="Proteomes" id="UP000219993">
    <property type="component" value="Chromosome"/>
</dbReference>
<feature type="transmembrane region" description="Helical" evidence="9">
    <location>
        <begin position="223"/>
        <end position="244"/>
    </location>
</feature>
<evidence type="ECO:0000256" key="6">
    <source>
        <dbReference type="ARBA" id="ARBA00022989"/>
    </source>
</evidence>
<dbReference type="Pfam" id="PF02653">
    <property type="entry name" value="BPD_transp_2"/>
    <property type="match status" value="1"/>
</dbReference>
<dbReference type="KEGG" id="hbe:BEI_1527"/>
<keyword evidence="4 9" id="KW-0812">Transmembrane</keyword>
<dbReference type="RefSeq" id="WP_097788948.1">
    <property type="nucleotide sequence ID" value="NZ_BAAADT010000026.1"/>
</dbReference>
<sequence>MDLAFFGVQLLNGLQYGLLLFLIASGLTLIFGIMGIINLAHGAMYMIGAYLVYDLTQRLGNFWLAILIAIPIAILLGLIIERLFLDTLYKRDHLYQVLLTFGLILVLNEAQRIIWGGDVHSVSVPAPFDASLPLTDNLQYSVYRLFVMGVCLALAGVIYWVIRHTRLGIIIRAGAVDRDMVEGLGIDVRTLFTLIFSVGVALTAFAGMIAAPLTSIAPGMGDSILITCFVVVVIGGIGSIKGAFWGAILIGMAETFGSVLIPSLASMVIYLIMAAVLLVKPRGLFA</sequence>
<evidence type="ECO:0000256" key="7">
    <source>
        <dbReference type="ARBA" id="ARBA00023136"/>
    </source>
</evidence>
<keyword evidence="11" id="KW-1185">Reference proteome</keyword>
<organism evidence="10 11">
    <name type="scientific">Halomonas beimenensis</name>
    <dbReference type="NCBI Taxonomy" id="475662"/>
    <lineage>
        <taxon>Bacteria</taxon>
        <taxon>Pseudomonadati</taxon>
        <taxon>Pseudomonadota</taxon>
        <taxon>Gammaproteobacteria</taxon>
        <taxon>Oceanospirillales</taxon>
        <taxon>Halomonadaceae</taxon>
        <taxon>Halomonas</taxon>
    </lineage>
</organism>
<dbReference type="OrthoDB" id="9807115at2"/>
<keyword evidence="7 9" id="KW-0472">Membrane</keyword>
<evidence type="ECO:0000313" key="10">
    <source>
        <dbReference type="EMBL" id="ATJ82514.1"/>
    </source>
</evidence>